<dbReference type="PANTHER" id="PTHR10132">
    <property type="entry name" value="ALPHA-/EPSILON-SARCOGLYCAN FAMILY MEMBER"/>
    <property type="match status" value="1"/>
</dbReference>
<dbReference type="InterPro" id="IPR048346">
    <property type="entry name" value="Sarcoglycan_N"/>
</dbReference>
<keyword evidence="1" id="KW-0812">Transmembrane</keyword>
<sequence>MGKHSTAQYEVRTDEVFVIQLSPNLFNISDTESEEQYSYTAALHGLPDMPKWTSLVINPDVKLGFLYGTPPNNLELVKLDVIAFNKLTYETSSKEVTIHIYPKEEPARRQIKLKIHNLNLEDLMDEHRHTRLLDVFRKILWPESSSDLHLVELYSALAVGGRRPARRQDGEGVILTLGSKAEFSEVLRELEREVSPLWPLRQCPRDFKKTSSERHFRSKGFLVDWCSFKLVPQNMSLLVFTSAAPISVDSKNDRATIKSSQISLGEWDTDIWNAPSKWEIPRRSYAEEGVVAIFIPLVMLLILAALLTAVLGIHPEGAEPEEGQVTICLVLDTGLERQNTVYPMILQ</sequence>
<evidence type="ECO:0000256" key="1">
    <source>
        <dbReference type="SAM" id="Phobius"/>
    </source>
</evidence>
<gene>
    <name evidence="4" type="primary">EOG090X04W0</name>
</gene>
<feature type="transmembrane region" description="Helical" evidence="1">
    <location>
        <begin position="290"/>
        <end position="313"/>
    </location>
</feature>
<evidence type="ECO:0000259" key="2">
    <source>
        <dbReference type="Pfam" id="PF05510"/>
    </source>
</evidence>
<dbReference type="PANTHER" id="PTHR10132:SF14">
    <property type="entry name" value="SARCOGLYCAN ALPHA, ISOFORM C"/>
    <property type="match status" value="1"/>
</dbReference>
<feature type="domain" description="Sarcoglycan alpha/epsilon second" evidence="3">
    <location>
        <begin position="107"/>
        <end position="231"/>
    </location>
</feature>
<dbReference type="Pfam" id="PF05510">
    <property type="entry name" value="Sarcoglycan_2"/>
    <property type="match status" value="1"/>
</dbReference>
<dbReference type="GO" id="GO:0005509">
    <property type="term" value="F:calcium ion binding"/>
    <property type="evidence" value="ECO:0007669"/>
    <property type="project" value="InterPro"/>
</dbReference>
<name>A0A4Y7NIE2_9CRUS</name>
<dbReference type="SUPFAM" id="SSF49313">
    <property type="entry name" value="Cadherin-like"/>
    <property type="match status" value="1"/>
</dbReference>
<dbReference type="GO" id="GO:0016012">
    <property type="term" value="C:sarcoglycan complex"/>
    <property type="evidence" value="ECO:0007669"/>
    <property type="project" value="InterPro"/>
</dbReference>
<dbReference type="InterPro" id="IPR048347">
    <property type="entry name" value="Sarcoglycan_C"/>
</dbReference>
<reference evidence="4" key="1">
    <citation type="submission" date="2018-08" db="EMBL/GenBank/DDBJ databases">
        <authorList>
            <person name="Cornetti L."/>
        </authorList>
    </citation>
    <scope>NUCLEOTIDE SEQUENCE</scope>
    <source>
        <strain evidence="4">CH-H-2</strain>
    </source>
</reference>
<dbReference type="EMBL" id="LR022727">
    <property type="protein sequence ID" value="SVE92346.1"/>
    <property type="molecule type" value="mRNA"/>
</dbReference>
<dbReference type="Pfam" id="PF20989">
    <property type="entry name" value="Sarcoglycan_2_C"/>
    <property type="match status" value="1"/>
</dbReference>
<organism evidence="4">
    <name type="scientific">Megafenestra aurita</name>
    <dbReference type="NCBI Taxonomy" id="2291010"/>
    <lineage>
        <taxon>Eukaryota</taxon>
        <taxon>Metazoa</taxon>
        <taxon>Ecdysozoa</taxon>
        <taxon>Arthropoda</taxon>
        <taxon>Crustacea</taxon>
        <taxon>Branchiopoda</taxon>
        <taxon>Diplostraca</taxon>
        <taxon>Cladocera</taxon>
        <taxon>Anomopoda</taxon>
        <taxon>Daphniidae</taxon>
        <taxon>Megafenestra</taxon>
    </lineage>
</organism>
<feature type="domain" description="Sarcoglycan alpha/epsilon N-terminal" evidence="2">
    <location>
        <begin position="11"/>
        <end position="98"/>
    </location>
</feature>
<accession>A0A4Y7NIE2</accession>
<proteinExistence type="evidence at transcript level"/>
<protein>
    <submittedName>
        <fullName evidence="4">EOG090X04W0</fullName>
    </submittedName>
</protein>
<evidence type="ECO:0000313" key="4">
    <source>
        <dbReference type="EMBL" id="SVE92346.1"/>
    </source>
</evidence>
<dbReference type="InterPro" id="IPR015919">
    <property type="entry name" value="Cadherin-like_sf"/>
</dbReference>
<dbReference type="InterPro" id="IPR008908">
    <property type="entry name" value="Sarcoglycan_alpha/epsilon"/>
</dbReference>
<dbReference type="AlphaFoldDB" id="A0A4Y7NIE2"/>
<keyword evidence="1" id="KW-0472">Membrane</keyword>
<evidence type="ECO:0000259" key="3">
    <source>
        <dbReference type="Pfam" id="PF20989"/>
    </source>
</evidence>
<keyword evidence="1" id="KW-1133">Transmembrane helix</keyword>